<dbReference type="NCBIfam" id="TIGR02379">
    <property type="entry name" value="ECA_wecE"/>
    <property type="match status" value="1"/>
</dbReference>
<reference evidence="5 6" key="1">
    <citation type="submission" date="2017-09" db="EMBL/GenBank/DDBJ databases">
        <title>Genomics of the genus Arcobacter.</title>
        <authorList>
            <person name="Perez-Cataluna A."/>
            <person name="Figueras M.J."/>
            <person name="Salas-Masso N."/>
        </authorList>
    </citation>
    <scope>NUCLEOTIDE SEQUENCE [LARGE SCALE GENOMIC DNA]</scope>
    <source>
        <strain evidence="5 6">F156-34</strain>
    </source>
</reference>
<dbReference type="OrthoDB" id="5342089at2"/>
<dbReference type="InterPro" id="IPR012749">
    <property type="entry name" value="WecE-like"/>
</dbReference>
<dbReference type="InterPro" id="IPR015421">
    <property type="entry name" value="PyrdxlP-dep_Trfase_major"/>
</dbReference>
<dbReference type="SUPFAM" id="SSF53383">
    <property type="entry name" value="PLP-dependent transferases"/>
    <property type="match status" value="1"/>
</dbReference>
<dbReference type="EMBL" id="NXIE01000002">
    <property type="protein sequence ID" value="RXK13600.1"/>
    <property type="molecule type" value="Genomic_DNA"/>
</dbReference>
<keyword evidence="6" id="KW-1185">Reference proteome</keyword>
<keyword evidence="3 4" id="KW-0663">Pyridoxal phosphate</keyword>
<evidence type="ECO:0000256" key="3">
    <source>
        <dbReference type="PIRSR" id="PIRSR000390-2"/>
    </source>
</evidence>
<dbReference type="InterPro" id="IPR015424">
    <property type="entry name" value="PyrdxlP-dep_Trfase"/>
</dbReference>
<evidence type="ECO:0000256" key="4">
    <source>
        <dbReference type="RuleBase" id="RU004508"/>
    </source>
</evidence>
<evidence type="ECO:0000256" key="2">
    <source>
        <dbReference type="PIRSR" id="PIRSR000390-1"/>
    </source>
</evidence>
<proteinExistence type="inferred from homology"/>
<evidence type="ECO:0000256" key="1">
    <source>
        <dbReference type="ARBA" id="ARBA00037999"/>
    </source>
</evidence>
<dbReference type="Proteomes" id="UP000289718">
    <property type="component" value="Unassembled WGS sequence"/>
</dbReference>
<accession>A0A4Q1AYV5</accession>
<name>A0A4Q1AYV5_9BACT</name>
<sequence length="388" mass="44805">MLINFNKPTIIGTEQKYILTSMQKNKISGDGYFTKLCQNWFNKKLNAKLTLLTPSCTHSLEMAALLLDIKKGDEIIMPSYTFVSTANAFALRGAKIIFIDINADTMNIDESRIEDAITQKTKAIVVVHYAGVSCEMDTIMEIANKYNIFVVEDSAQAIMSKYKDTYLGTIGHIGTYSFHETKNLTSAGEGGLLIINDNRFKKRAEIIREKGTNRSQFFRGEIDKYTWVDIGSSYLLNDISAAFLWGQIQNAKLITKNRLNTWSIYYKNLKILEKQGYLKLPFIPKECIHNAHMFYIKLKDEKTRFNLIKFLRKNGIESCFHYIPLHTSTAGKKYSKFVGEDIHTTKESKKILRLPLYFELSERDTMYIIERIKTFFKTYDENKIFVNT</sequence>
<dbReference type="PANTHER" id="PTHR30244:SF34">
    <property type="entry name" value="DTDP-4-AMINO-4,6-DIDEOXYGALACTOSE TRANSAMINASE"/>
    <property type="match status" value="1"/>
</dbReference>
<organism evidence="5 6">
    <name type="scientific">Halarcobacter mediterraneus</name>
    <dbReference type="NCBI Taxonomy" id="2023153"/>
    <lineage>
        <taxon>Bacteria</taxon>
        <taxon>Pseudomonadati</taxon>
        <taxon>Campylobacterota</taxon>
        <taxon>Epsilonproteobacteria</taxon>
        <taxon>Campylobacterales</taxon>
        <taxon>Arcobacteraceae</taxon>
        <taxon>Halarcobacter</taxon>
    </lineage>
</organism>
<dbReference type="NCBIfam" id="NF008687">
    <property type="entry name" value="PRK11706.1"/>
    <property type="match status" value="1"/>
</dbReference>
<dbReference type="Gene3D" id="3.90.1150.10">
    <property type="entry name" value="Aspartate Aminotransferase, domain 1"/>
    <property type="match status" value="1"/>
</dbReference>
<feature type="active site" description="Proton acceptor" evidence="2">
    <location>
        <position position="182"/>
    </location>
</feature>
<dbReference type="CDD" id="cd00616">
    <property type="entry name" value="AHBA_syn"/>
    <property type="match status" value="1"/>
</dbReference>
<comment type="caution">
    <text evidence="5">The sequence shown here is derived from an EMBL/GenBank/DDBJ whole genome shotgun (WGS) entry which is preliminary data.</text>
</comment>
<dbReference type="PIRSF" id="PIRSF000390">
    <property type="entry name" value="PLP_StrS"/>
    <property type="match status" value="1"/>
</dbReference>
<dbReference type="GO" id="GO:0000271">
    <property type="term" value="P:polysaccharide biosynthetic process"/>
    <property type="evidence" value="ECO:0007669"/>
    <property type="project" value="TreeGrafter"/>
</dbReference>
<gene>
    <name evidence="5" type="ORF">CP965_07325</name>
</gene>
<dbReference type="InterPro" id="IPR000653">
    <property type="entry name" value="DegT/StrS_aminotransferase"/>
</dbReference>
<dbReference type="InterPro" id="IPR015422">
    <property type="entry name" value="PyrdxlP-dep_Trfase_small"/>
</dbReference>
<dbReference type="RefSeq" id="WP_129061424.1">
    <property type="nucleotide sequence ID" value="NZ_NXIE01000002.1"/>
</dbReference>
<dbReference type="Gene3D" id="3.40.640.10">
    <property type="entry name" value="Type I PLP-dependent aspartate aminotransferase-like (Major domain)"/>
    <property type="match status" value="1"/>
</dbReference>
<dbReference type="AlphaFoldDB" id="A0A4Q1AYV5"/>
<comment type="similarity">
    <text evidence="1 4">Belongs to the DegT/DnrJ/EryC1 family.</text>
</comment>
<dbReference type="FunFam" id="3.40.640.10:FF:000037">
    <property type="entry name" value="dTDP-4-amino-4,6-dideoxygalactose transaminase"/>
    <property type="match status" value="1"/>
</dbReference>
<feature type="modified residue" description="N6-(pyridoxal phosphate)lysine" evidence="3">
    <location>
        <position position="182"/>
    </location>
</feature>
<evidence type="ECO:0000313" key="5">
    <source>
        <dbReference type="EMBL" id="RXK13600.1"/>
    </source>
</evidence>
<dbReference type="GO" id="GO:0019180">
    <property type="term" value="F:dTDP-4-amino-4,6-dideoxygalactose transaminase activity"/>
    <property type="evidence" value="ECO:0007669"/>
    <property type="project" value="TreeGrafter"/>
</dbReference>
<dbReference type="Pfam" id="PF01041">
    <property type="entry name" value="DegT_DnrJ_EryC1"/>
    <property type="match status" value="1"/>
</dbReference>
<dbReference type="GO" id="GO:0030170">
    <property type="term" value="F:pyridoxal phosphate binding"/>
    <property type="evidence" value="ECO:0007669"/>
    <property type="project" value="TreeGrafter"/>
</dbReference>
<dbReference type="PANTHER" id="PTHR30244">
    <property type="entry name" value="TRANSAMINASE"/>
    <property type="match status" value="1"/>
</dbReference>
<protein>
    <submittedName>
        <fullName evidence="5">dTDP-4-amino-4,6-dideoxygalactose transaminase</fullName>
    </submittedName>
</protein>
<evidence type="ECO:0000313" key="6">
    <source>
        <dbReference type="Proteomes" id="UP000289718"/>
    </source>
</evidence>